<protein>
    <recommendedName>
        <fullName evidence="1">ABC-three component systems C-terminal domain-containing protein</fullName>
    </recommendedName>
</protein>
<accession>A0A450TMM5</accession>
<dbReference type="Pfam" id="PF20275">
    <property type="entry name" value="CTD10"/>
    <property type="match status" value="1"/>
</dbReference>
<dbReference type="EMBL" id="CAADFE010000017">
    <property type="protein sequence ID" value="VFJ68973.1"/>
    <property type="molecule type" value="Genomic_DNA"/>
</dbReference>
<organism evidence="2">
    <name type="scientific">Candidatus Kentrum sp. FW</name>
    <dbReference type="NCBI Taxonomy" id="2126338"/>
    <lineage>
        <taxon>Bacteria</taxon>
        <taxon>Pseudomonadati</taxon>
        <taxon>Pseudomonadota</taxon>
        <taxon>Gammaproteobacteria</taxon>
        <taxon>Candidatus Kentrum</taxon>
    </lineage>
</organism>
<feature type="domain" description="ABC-three component systems C-terminal" evidence="1">
    <location>
        <begin position="166"/>
        <end position="290"/>
    </location>
</feature>
<reference evidence="2" key="1">
    <citation type="submission" date="2019-02" db="EMBL/GenBank/DDBJ databases">
        <authorList>
            <person name="Gruber-Vodicka R. H."/>
            <person name="Seah K. B. B."/>
        </authorList>
    </citation>
    <scope>NUCLEOTIDE SEQUENCE</scope>
    <source>
        <strain evidence="2">BECK_BZ131</strain>
    </source>
</reference>
<evidence type="ECO:0000259" key="1">
    <source>
        <dbReference type="Pfam" id="PF20275"/>
    </source>
</evidence>
<dbReference type="AlphaFoldDB" id="A0A450TMM5"/>
<proteinExistence type="predicted"/>
<gene>
    <name evidence="2" type="ORF">BECKFW1821C_GA0114237_101710</name>
</gene>
<dbReference type="InterPro" id="IPR046919">
    <property type="entry name" value="ABC-3C_CTD10"/>
</dbReference>
<sequence length="297" mass="34473">MNLEQAYYEQKFENAFLRARGNAFQDLFERIMGLAYRVDFMASRPWGSRGDRKNDGFLKSERRLFQVYAPNEMTESKAIAKITEDFEGAKVHWREHFDKWTFVHNADGLPPHVMKLLSDFENENMGITLEPWGLEELRLVFRRLSREDLQSWFGPAPTKETRLGFEDLRIVLERIAAQNAPSDQTVQDVPMGKIEANALSESVAVFLKAGMTKAPLVEEFFARWHDPGLGEKIAESFSTQYESLRKEFTPNKIFSELQDWAEGQDRGTSEHKLAVLAVLAYYFERCDIFEEPWEHGD</sequence>
<evidence type="ECO:0000313" key="2">
    <source>
        <dbReference type="EMBL" id="VFJ68973.1"/>
    </source>
</evidence>
<name>A0A450TMM5_9GAMM</name>